<evidence type="ECO:0000313" key="2">
    <source>
        <dbReference type="EMBL" id="ETW87058.1"/>
    </source>
</evidence>
<feature type="region of interest" description="Disordered" evidence="1">
    <location>
        <begin position="144"/>
        <end position="182"/>
    </location>
</feature>
<protein>
    <submittedName>
        <fullName evidence="2">Uncharacterized protein</fullName>
    </submittedName>
</protein>
<organism evidence="2 3">
    <name type="scientific">Heterobasidion irregulare (strain TC 32-1)</name>
    <dbReference type="NCBI Taxonomy" id="747525"/>
    <lineage>
        <taxon>Eukaryota</taxon>
        <taxon>Fungi</taxon>
        <taxon>Dikarya</taxon>
        <taxon>Basidiomycota</taxon>
        <taxon>Agaricomycotina</taxon>
        <taxon>Agaricomycetes</taxon>
        <taxon>Russulales</taxon>
        <taxon>Bondarzewiaceae</taxon>
        <taxon>Heterobasidion</taxon>
        <taxon>Heterobasidion annosum species complex</taxon>
    </lineage>
</organism>
<dbReference type="GeneID" id="20673107"/>
<evidence type="ECO:0000256" key="1">
    <source>
        <dbReference type="SAM" id="MobiDB-lite"/>
    </source>
</evidence>
<gene>
    <name evidence="2" type="ORF">HETIRDRAFT_413404</name>
</gene>
<reference evidence="2 3" key="1">
    <citation type="journal article" date="2012" name="New Phytol.">
        <title>Insight into trade-off between wood decay and parasitism from the genome of a fungal forest pathogen.</title>
        <authorList>
            <person name="Olson A."/>
            <person name="Aerts A."/>
            <person name="Asiegbu F."/>
            <person name="Belbahri L."/>
            <person name="Bouzid O."/>
            <person name="Broberg A."/>
            <person name="Canback B."/>
            <person name="Coutinho P.M."/>
            <person name="Cullen D."/>
            <person name="Dalman K."/>
            <person name="Deflorio G."/>
            <person name="van Diepen L.T."/>
            <person name="Dunand C."/>
            <person name="Duplessis S."/>
            <person name="Durling M."/>
            <person name="Gonthier P."/>
            <person name="Grimwood J."/>
            <person name="Fossdal C.G."/>
            <person name="Hansson D."/>
            <person name="Henrissat B."/>
            <person name="Hietala A."/>
            <person name="Himmelstrand K."/>
            <person name="Hoffmeister D."/>
            <person name="Hogberg N."/>
            <person name="James T.Y."/>
            <person name="Karlsson M."/>
            <person name="Kohler A."/>
            <person name="Kues U."/>
            <person name="Lee Y.H."/>
            <person name="Lin Y.C."/>
            <person name="Lind M."/>
            <person name="Lindquist E."/>
            <person name="Lombard V."/>
            <person name="Lucas S."/>
            <person name="Lunden K."/>
            <person name="Morin E."/>
            <person name="Murat C."/>
            <person name="Park J."/>
            <person name="Raffaello T."/>
            <person name="Rouze P."/>
            <person name="Salamov A."/>
            <person name="Schmutz J."/>
            <person name="Solheim H."/>
            <person name="Stahlberg J."/>
            <person name="Velez H."/>
            <person name="de Vries R.P."/>
            <person name="Wiebenga A."/>
            <person name="Woodward S."/>
            <person name="Yakovlev I."/>
            <person name="Garbelotto M."/>
            <person name="Martin F."/>
            <person name="Grigoriev I.V."/>
            <person name="Stenlid J."/>
        </authorList>
    </citation>
    <scope>NUCLEOTIDE SEQUENCE [LARGE SCALE GENOMIC DNA]</scope>
    <source>
        <strain evidence="2 3">TC 32-1</strain>
    </source>
</reference>
<proteinExistence type="predicted"/>
<dbReference type="KEGG" id="hir:HETIRDRAFT_413404"/>
<dbReference type="AlphaFoldDB" id="W4KMJ2"/>
<accession>W4KMJ2</accession>
<sequence>MALQYAKGDTSLYIPGFGDQPLSVANIGDDNAGQTTWQVVGGTPTGTFQSAAFAGTATLIEGPHAAFVTAHAPSGIGIAILCSVLNGIATCTEVVDGKTTIVIELVTVIVVQGGGTAPVQPATSIFSSPATATVTVTAIATSSSQPSFSPQITSSIAPSTTNSQSQSASAASITATPTPTQDNVGTTILPSASLIPAVSGAKGRQDSGLETAVAIIAVFASLVIAA</sequence>
<dbReference type="HOGENOM" id="CLU_104696_0_0_1"/>
<dbReference type="RefSeq" id="XP_009541005.1">
    <property type="nucleotide sequence ID" value="XM_009542710.1"/>
</dbReference>
<evidence type="ECO:0000313" key="3">
    <source>
        <dbReference type="Proteomes" id="UP000030671"/>
    </source>
</evidence>
<dbReference type="InParanoid" id="W4KMJ2"/>
<feature type="compositionally biased region" description="Polar residues" evidence="1">
    <location>
        <begin position="145"/>
        <end position="156"/>
    </location>
</feature>
<dbReference type="Proteomes" id="UP000030671">
    <property type="component" value="Unassembled WGS sequence"/>
</dbReference>
<dbReference type="eggNOG" id="ENOG502T0KA">
    <property type="taxonomic scope" value="Eukaryota"/>
</dbReference>
<dbReference type="EMBL" id="KI925454">
    <property type="protein sequence ID" value="ETW87058.1"/>
    <property type="molecule type" value="Genomic_DNA"/>
</dbReference>
<dbReference type="OrthoDB" id="4991875at2759"/>
<keyword evidence="3" id="KW-1185">Reference proteome</keyword>
<feature type="compositionally biased region" description="Low complexity" evidence="1">
    <location>
        <begin position="157"/>
        <end position="181"/>
    </location>
</feature>
<name>W4KMJ2_HETIT</name>